<dbReference type="VEuPathDB" id="FungiDB:RhiirFUN_001418"/>
<proteinExistence type="predicted"/>
<dbReference type="AlphaFoldDB" id="A0A2N0P0X0"/>
<dbReference type="Proteomes" id="UP000232722">
    <property type="component" value="Unassembled WGS sequence"/>
</dbReference>
<dbReference type="VEuPathDB" id="FungiDB:RhiirA1_542524"/>
<gene>
    <name evidence="1" type="ORF">RhiirA5_458908</name>
</gene>
<sequence>MPFVNIRISKGKKTLHGWYIHPIPYEMSVKDFFIKLVNKELSPECNIALANSEEIERVELSETPTAIATQVSPSCNIVEPTKSVGIHMHYRLKPDETISTTGPLNSFTILMQNERKSQLYFPIISQSNKINRKQTLRNDLVNWIQNHGGEWSTQSYADTRGKEFIISLTETIWYIDMRNHKKFEERSYYIPDLFLEFFDRANPESYKQSRKLFDANELNLHCQALAPYSTSSWMLMTNFNWLRDAFDDFIIAISGYTKYLQQHRNITAINHASESPIRSIDQATTIKIHKRNTWITPLDKSKYYHLEPVYNKNSNEKLYFRQRLRFIQGLSCAFSFTIGEYRFNSGNNTFNIISIWKIDEDANESIILQEHTRIITELQADAPRYHTRTMRMNYLRTCDLLLPKAKPSALQTIYRMLTGDISAAETANEAKVDARVKLALELGDSEVAIDLREHNDGQPTKYDIFWEVAAQFLAGKAADAVTATDERRHDTIVHLATAISVNDLLTQIERECPPGTLIPSAQWLQLQFWPKNPARLSSLQFTGRLPLKFMIQTRQLRAYHPDVHYASALFRYEKEFAVKFRNIANIIFLDDKHRCKVGEPGFPVAAVEKGKSVVVGKDTTFAVADHDFTKTGIIPSVAMICDIPESINGNFYRGKVHIGLKDPIFQPSSPLRHATELYHIFLKEELFDKPVLCLYTDGGPDHRCTYACVQLSYICLFIALDLDYFVAVRTPPQHSWKNPVERIMSM</sequence>
<reference evidence="1 2" key="2">
    <citation type="submission" date="2017-09" db="EMBL/GenBank/DDBJ databases">
        <title>Extensive intraspecific genome diversity in a model arbuscular mycorrhizal fungus.</title>
        <authorList>
            <person name="Chen E.C."/>
            <person name="Morin E."/>
            <person name="Beaudet D."/>
            <person name="Noel J."/>
            <person name="Ndikumana S."/>
            <person name="Charron P."/>
            <person name="St-Onge C."/>
            <person name="Giorgi J."/>
            <person name="Grigoriev I.V."/>
            <person name="Roux C."/>
            <person name="Martin F.M."/>
            <person name="Corradi N."/>
        </authorList>
    </citation>
    <scope>NUCLEOTIDE SEQUENCE [LARGE SCALE GENOMIC DNA]</scope>
    <source>
        <strain evidence="1 2">A5</strain>
    </source>
</reference>
<name>A0A2N0P0X0_9GLOM</name>
<evidence type="ECO:0000313" key="1">
    <source>
        <dbReference type="EMBL" id="PKC00436.1"/>
    </source>
</evidence>
<reference evidence="1 2" key="1">
    <citation type="submission" date="2016-04" db="EMBL/GenBank/DDBJ databases">
        <title>Genome analyses suggest a sexual origin of heterokaryosis in a supposedly ancient asexual fungus.</title>
        <authorList>
            <person name="Ropars J."/>
            <person name="Sedzielewska K."/>
            <person name="Noel J."/>
            <person name="Charron P."/>
            <person name="Farinelli L."/>
            <person name="Marton T."/>
            <person name="Kruger M."/>
            <person name="Pelin A."/>
            <person name="Brachmann A."/>
            <person name="Corradi N."/>
        </authorList>
    </citation>
    <scope>NUCLEOTIDE SEQUENCE [LARGE SCALE GENOMIC DNA]</scope>
    <source>
        <strain evidence="1 2">A5</strain>
    </source>
</reference>
<comment type="caution">
    <text evidence="1">The sequence shown here is derived from an EMBL/GenBank/DDBJ whole genome shotgun (WGS) entry which is preliminary data.</text>
</comment>
<dbReference type="EMBL" id="LLXJ01001870">
    <property type="protein sequence ID" value="PKC00436.1"/>
    <property type="molecule type" value="Genomic_DNA"/>
</dbReference>
<evidence type="ECO:0000313" key="2">
    <source>
        <dbReference type="Proteomes" id="UP000232722"/>
    </source>
</evidence>
<organism evidence="1 2">
    <name type="scientific">Rhizophagus irregularis</name>
    <dbReference type="NCBI Taxonomy" id="588596"/>
    <lineage>
        <taxon>Eukaryota</taxon>
        <taxon>Fungi</taxon>
        <taxon>Fungi incertae sedis</taxon>
        <taxon>Mucoromycota</taxon>
        <taxon>Glomeromycotina</taxon>
        <taxon>Glomeromycetes</taxon>
        <taxon>Glomerales</taxon>
        <taxon>Glomeraceae</taxon>
        <taxon>Rhizophagus</taxon>
    </lineage>
</organism>
<accession>A0A2N0P0X0</accession>
<protein>
    <submittedName>
        <fullName evidence="1">Uncharacterized protein</fullName>
    </submittedName>
</protein>